<dbReference type="EMBL" id="BLLK01000038">
    <property type="protein sequence ID" value="GFH49915.1"/>
    <property type="molecule type" value="Genomic_DNA"/>
</dbReference>
<accession>A0AAD3CRV6</accession>
<keyword evidence="2" id="KW-1185">Reference proteome</keyword>
<protein>
    <recommendedName>
        <fullName evidence="3">F-box domain-containing protein</fullName>
    </recommendedName>
</protein>
<reference evidence="1 2" key="1">
    <citation type="journal article" date="2021" name="Sci. Rep.">
        <title>The genome of the diatom Chaetoceros tenuissimus carries an ancient integrated fragment of an extant virus.</title>
        <authorList>
            <person name="Hongo Y."/>
            <person name="Kimura K."/>
            <person name="Takaki Y."/>
            <person name="Yoshida Y."/>
            <person name="Baba S."/>
            <person name="Kobayashi G."/>
            <person name="Nagasaki K."/>
            <person name="Hano T."/>
            <person name="Tomaru Y."/>
        </authorList>
    </citation>
    <scope>NUCLEOTIDE SEQUENCE [LARGE SCALE GENOMIC DNA]</scope>
    <source>
        <strain evidence="1 2">NIES-3715</strain>
    </source>
</reference>
<evidence type="ECO:0000313" key="2">
    <source>
        <dbReference type="Proteomes" id="UP001054902"/>
    </source>
</evidence>
<name>A0AAD3CRV6_9STRA</name>
<dbReference type="Proteomes" id="UP001054902">
    <property type="component" value="Unassembled WGS sequence"/>
</dbReference>
<organism evidence="1 2">
    <name type="scientific">Chaetoceros tenuissimus</name>
    <dbReference type="NCBI Taxonomy" id="426638"/>
    <lineage>
        <taxon>Eukaryota</taxon>
        <taxon>Sar</taxon>
        <taxon>Stramenopiles</taxon>
        <taxon>Ochrophyta</taxon>
        <taxon>Bacillariophyta</taxon>
        <taxon>Coscinodiscophyceae</taxon>
        <taxon>Chaetocerotophycidae</taxon>
        <taxon>Chaetocerotales</taxon>
        <taxon>Chaetocerotaceae</taxon>
        <taxon>Chaetoceros</taxon>
    </lineage>
</organism>
<sequence length="344" mass="40498">MSEEHLLGATSRISWDYERNVTEPIEFWRSRANDPNLSEEERNESRASLEKWSQPNVLDILQCRHFTFTSNVSCNFFLSDHGPNCYRKEKSLIETYKEVPRGPQGFTLPTDDHLMLHLISFLDYYTAHKMTLVSKRFKGIMHTFKSMRSKEMLSYDEDNLDYPYAEVKKFVEEENSFDFNPVKRGVWDYIPPSPEEERSTALRKLFLPECMEEYSSFSMAAIEDKILEHDEFRHEYIPISEHDTYYLRIKNLSRHQVTLQEAWTLFVERIIVDSDRYKPTKVPRRYLLWSLLVGADPSSIYLSHIHVGCCKHESINVHDHIALSFFVSGQRVEIVGKIRQGCCG</sequence>
<gene>
    <name evidence="1" type="ORF">CTEN210_06391</name>
</gene>
<dbReference type="AlphaFoldDB" id="A0AAD3CRV6"/>
<proteinExistence type="predicted"/>
<evidence type="ECO:0000313" key="1">
    <source>
        <dbReference type="EMBL" id="GFH49915.1"/>
    </source>
</evidence>
<comment type="caution">
    <text evidence="1">The sequence shown here is derived from an EMBL/GenBank/DDBJ whole genome shotgun (WGS) entry which is preliminary data.</text>
</comment>
<evidence type="ECO:0008006" key="3">
    <source>
        <dbReference type="Google" id="ProtNLM"/>
    </source>
</evidence>